<keyword evidence="3 6" id="KW-0460">Magnesium</keyword>
<dbReference type="Proteomes" id="UP001500187">
    <property type="component" value="Unassembled WGS sequence"/>
</dbReference>
<dbReference type="InterPro" id="IPR004433">
    <property type="entry name" value="MenaQ_synth_MenD"/>
</dbReference>
<dbReference type="PANTHER" id="PTHR42916">
    <property type="entry name" value="2-SUCCINYL-5-ENOLPYRUVYL-6-HYDROXY-3-CYCLOHEXENE-1-CARBOXYLATE SYNTHASE"/>
    <property type="match status" value="1"/>
</dbReference>
<dbReference type="CDD" id="cd07037">
    <property type="entry name" value="TPP_PYR_MenD"/>
    <property type="match status" value="1"/>
</dbReference>
<keyword evidence="6" id="KW-0474">Menaquinone biosynthesis</keyword>
<feature type="domain" description="Thiamine pyrophosphate enzyme N-terminal TPP-binding" evidence="7">
    <location>
        <begin position="13"/>
        <end position="128"/>
    </location>
</feature>
<gene>
    <name evidence="6 8" type="primary">menD</name>
    <name evidence="8" type="ORF">GCM10023352_03920</name>
</gene>
<evidence type="ECO:0000313" key="9">
    <source>
        <dbReference type="Proteomes" id="UP001500187"/>
    </source>
</evidence>
<dbReference type="PIRSF" id="PIRSF004983">
    <property type="entry name" value="MenD"/>
    <property type="match status" value="1"/>
</dbReference>
<sequence length="560" mass="59121">MTSPSPSIMTAVTVLDTLVRTGMRHVLVSPGSRSAPLTYAIGALVDAGVLEAHVRIDERVAAFTALGIARASGAPVGLVTTSGTAVGECLPAVMEAYHSGAPLAVLSADRPAHLQGTGANQTTDQSALLGHHVRAFASLENYTAADDDPQNTAFHRALAALTGRDPESWGQPSDQAIGPVHLNIAFDTPLTPHEADAQILQRWAQSLREGVATTAPPHPRHLDFTAESWLRSNDLPAGSHRTVVVAGDGAGALAQQFAQKLGLPLLAEPSSNARFSPVAVPAYRHILAGELGQQIERAVIFGHTTLSRPVAALLANKGVERAIYEPSPPPWHQPGALDYPVLESLRQLADFAGKGGKTDQGQPWLHAWVQAGAALQETLRQKVADYRTNGTYDAEVDPRVPGFSLALRAWEACLEDDAVLLLGSSNLIRDLDLVAPAAARSPQVFANRGLAGIDGTIATASGISLALNTKVRVLCGDLTFLHDLGALNIGPLERTPDVEILVLDDRGGGIFATLEHGQLGRTQQFGATVQRFFTTPHSANLEELASAWGKNGISLEVVHP</sequence>
<evidence type="ECO:0000313" key="8">
    <source>
        <dbReference type="EMBL" id="GAA4789284.1"/>
    </source>
</evidence>
<comment type="cofactor">
    <cofactor evidence="6">
        <name>thiamine diphosphate</name>
        <dbReference type="ChEBI" id="CHEBI:58937"/>
    </cofactor>
    <text evidence="6">Binds 1 thiamine pyrophosphate per subunit.</text>
</comment>
<comment type="function">
    <text evidence="6">Catalyzes the thiamine diphosphate-dependent decarboxylation of 2-oxoglutarate and the subsequent addition of the resulting succinic semialdehyde-thiamine pyrophosphate anion to isochorismate to yield 2-succinyl-5-enolpyruvyl-6-hydroxy-3-cyclohexene-1-carboxylate (SEPHCHC).</text>
</comment>
<dbReference type="PANTHER" id="PTHR42916:SF1">
    <property type="entry name" value="PROTEIN PHYLLO, CHLOROPLASTIC"/>
    <property type="match status" value="1"/>
</dbReference>
<dbReference type="NCBIfam" id="TIGR00173">
    <property type="entry name" value="menD"/>
    <property type="match status" value="1"/>
</dbReference>
<dbReference type="Gene3D" id="3.40.50.970">
    <property type="match status" value="2"/>
</dbReference>
<name>A0ABP9B1E5_9MICC</name>
<dbReference type="RefSeq" id="WP_345444087.1">
    <property type="nucleotide sequence ID" value="NZ_BAABKP010000001.1"/>
</dbReference>
<evidence type="ECO:0000259" key="7">
    <source>
        <dbReference type="Pfam" id="PF02776"/>
    </source>
</evidence>
<keyword evidence="5 6" id="KW-0464">Manganese</keyword>
<keyword evidence="4 6" id="KW-0786">Thiamine pyrophosphate</keyword>
<evidence type="ECO:0000256" key="5">
    <source>
        <dbReference type="ARBA" id="ARBA00023211"/>
    </source>
</evidence>
<comment type="pathway">
    <text evidence="6">Quinol/quinone metabolism; menaquinone biosynthesis.</text>
</comment>
<accession>A0ABP9B1E5</accession>
<comment type="cofactor">
    <cofactor evidence="6">
        <name>Mg(2+)</name>
        <dbReference type="ChEBI" id="CHEBI:18420"/>
    </cofactor>
    <cofactor evidence="6">
        <name>Mn(2+)</name>
        <dbReference type="ChEBI" id="CHEBI:29035"/>
    </cofactor>
</comment>
<keyword evidence="1 6" id="KW-0808">Transferase</keyword>
<comment type="subunit">
    <text evidence="6">Homodimer.</text>
</comment>
<evidence type="ECO:0000256" key="2">
    <source>
        <dbReference type="ARBA" id="ARBA00022723"/>
    </source>
</evidence>
<comment type="caution">
    <text evidence="8">The sequence shown here is derived from an EMBL/GenBank/DDBJ whole genome shotgun (WGS) entry which is preliminary data.</text>
</comment>
<dbReference type="InterPro" id="IPR029061">
    <property type="entry name" value="THDP-binding"/>
</dbReference>
<comment type="pathway">
    <text evidence="6">Quinol/quinone metabolism; 1,4-dihydroxy-2-naphthoate biosynthesis; 1,4-dihydroxy-2-naphthoate from chorismate: step 2/7.</text>
</comment>
<evidence type="ECO:0000256" key="1">
    <source>
        <dbReference type="ARBA" id="ARBA00022679"/>
    </source>
</evidence>
<dbReference type="HAMAP" id="MF_01659">
    <property type="entry name" value="MenD"/>
    <property type="match status" value="1"/>
</dbReference>
<evidence type="ECO:0000256" key="6">
    <source>
        <dbReference type="HAMAP-Rule" id="MF_01659"/>
    </source>
</evidence>
<reference evidence="9" key="1">
    <citation type="journal article" date="2019" name="Int. J. Syst. Evol. Microbiol.">
        <title>The Global Catalogue of Microorganisms (GCM) 10K type strain sequencing project: providing services to taxonomists for standard genome sequencing and annotation.</title>
        <authorList>
            <consortium name="The Broad Institute Genomics Platform"/>
            <consortium name="The Broad Institute Genome Sequencing Center for Infectious Disease"/>
            <person name="Wu L."/>
            <person name="Ma J."/>
        </authorList>
    </citation>
    <scope>NUCLEOTIDE SEQUENCE [LARGE SCALE GENOMIC DNA]</scope>
    <source>
        <strain evidence="9">JCM 18541</strain>
    </source>
</reference>
<keyword evidence="2 6" id="KW-0479">Metal-binding</keyword>
<protein>
    <recommendedName>
        <fullName evidence="6">2-succinyl-5-enolpyruvyl-6-hydroxy-3-cyclohexene-1-carboxylate synthase</fullName>
        <shortName evidence="6">SEPHCHC synthase</shortName>
        <ecNumber evidence="6">2.2.1.9</ecNumber>
    </recommendedName>
    <alternativeName>
        <fullName evidence="6">Menaquinone biosynthesis protein MenD</fullName>
    </alternativeName>
</protein>
<organism evidence="8 9">
    <name type="scientific">Rothia endophytica</name>
    <dbReference type="NCBI Taxonomy" id="1324766"/>
    <lineage>
        <taxon>Bacteria</taxon>
        <taxon>Bacillati</taxon>
        <taxon>Actinomycetota</taxon>
        <taxon>Actinomycetes</taxon>
        <taxon>Micrococcales</taxon>
        <taxon>Micrococcaceae</taxon>
        <taxon>Rothia</taxon>
    </lineage>
</organism>
<dbReference type="SUPFAM" id="SSF52518">
    <property type="entry name" value="Thiamin diphosphate-binding fold (THDP-binding)"/>
    <property type="match status" value="2"/>
</dbReference>
<dbReference type="EC" id="2.2.1.9" evidence="6"/>
<comment type="catalytic activity">
    <reaction evidence="6">
        <text>isochorismate + 2-oxoglutarate + H(+) = 5-enolpyruvoyl-6-hydroxy-2-succinyl-cyclohex-3-ene-1-carboxylate + CO2</text>
        <dbReference type="Rhea" id="RHEA:25593"/>
        <dbReference type="ChEBI" id="CHEBI:15378"/>
        <dbReference type="ChEBI" id="CHEBI:16526"/>
        <dbReference type="ChEBI" id="CHEBI:16810"/>
        <dbReference type="ChEBI" id="CHEBI:29780"/>
        <dbReference type="ChEBI" id="CHEBI:58818"/>
        <dbReference type="EC" id="2.2.1.9"/>
    </reaction>
</comment>
<evidence type="ECO:0000256" key="3">
    <source>
        <dbReference type="ARBA" id="ARBA00022842"/>
    </source>
</evidence>
<dbReference type="Pfam" id="PF02776">
    <property type="entry name" value="TPP_enzyme_N"/>
    <property type="match status" value="1"/>
</dbReference>
<dbReference type="EMBL" id="BAABKP010000001">
    <property type="protein sequence ID" value="GAA4789284.1"/>
    <property type="molecule type" value="Genomic_DNA"/>
</dbReference>
<comment type="similarity">
    <text evidence="6">Belongs to the TPP enzyme family. MenD subfamily.</text>
</comment>
<dbReference type="InterPro" id="IPR012001">
    <property type="entry name" value="Thiamin_PyroP_enz_TPP-bd_dom"/>
</dbReference>
<keyword evidence="9" id="KW-1185">Reference proteome</keyword>
<dbReference type="Gene3D" id="3.40.50.1220">
    <property type="entry name" value="TPP-binding domain"/>
    <property type="match status" value="1"/>
</dbReference>
<evidence type="ECO:0000256" key="4">
    <source>
        <dbReference type="ARBA" id="ARBA00023052"/>
    </source>
</evidence>
<proteinExistence type="inferred from homology"/>